<protein>
    <submittedName>
        <fullName evidence="2">Uncharacterized protein</fullName>
    </submittedName>
</protein>
<accession>A0A5J9WRZ1</accession>
<dbReference type="EMBL" id="RWGY01000002">
    <property type="protein sequence ID" value="TVU50120.1"/>
    <property type="molecule type" value="Genomic_DNA"/>
</dbReference>
<name>A0A5J9WRZ1_9POAL</name>
<keyword evidence="3" id="KW-1185">Reference proteome</keyword>
<sequence length="66" mass="7003">STSGAPTDVDVLRVQGPDGQERVHNEPAEGNSGACLASIRAKPFMLLETALCLIKAWGPRLRNCPS</sequence>
<proteinExistence type="predicted"/>
<evidence type="ECO:0000256" key="1">
    <source>
        <dbReference type="SAM" id="MobiDB-lite"/>
    </source>
</evidence>
<evidence type="ECO:0000313" key="2">
    <source>
        <dbReference type="EMBL" id="TVU50120.1"/>
    </source>
</evidence>
<evidence type="ECO:0000313" key="3">
    <source>
        <dbReference type="Proteomes" id="UP000324897"/>
    </source>
</evidence>
<dbReference type="Proteomes" id="UP000324897">
    <property type="component" value="Chromosome 6"/>
</dbReference>
<dbReference type="Gramene" id="TVU50120">
    <property type="protein sequence ID" value="TVU50120"/>
    <property type="gene ID" value="EJB05_01477"/>
</dbReference>
<feature type="non-terminal residue" evidence="2">
    <location>
        <position position="1"/>
    </location>
</feature>
<comment type="caution">
    <text evidence="2">The sequence shown here is derived from an EMBL/GenBank/DDBJ whole genome shotgun (WGS) entry which is preliminary data.</text>
</comment>
<feature type="region of interest" description="Disordered" evidence="1">
    <location>
        <begin position="1"/>
        <end position="30"/>
    </location>
</feature>
<organism evidence="2 3">
    <name type="scientific">Eragrostis curvula</name>
    <name type="common">weeping love grass</name>
    <dbReference type="NCBI Taxonomy" id="38414"/>
    <lineage>
        <taxon>Eukaryota</taxon>
        <taxon>Viridiplantae</taxon>
        <taxon>Streptophyta</taxon>
        <taxon>Embryophyta</taxon>
        <taxon>Tracheophyta</taxon>
        <taxon>Spermatophyta</taxon>
        <taxon>Magnoliopsida</taxon>
        <taxon>Liliopsida</taxon>
        <taxon>Poales</taxon>
        <taxon>Poaceae</taxon>
        <taxon>PACMAD clade</taxon>
        <taxon>Chloridoideae</taxon>
        <taxon>Eragrostideae</taxon>
        <taxon>Eragrostidinae</taxon>
        <taxon>Eragrostis</taxon>
    </lineage>
</organism>
<reference evidence="2 3" key="1">
    <citation type="journal article" date="2019" name="Sci. Rep.">
        <title>A high-quality genome of Eragrostis curvula grass provides insights into Poaceae evolution and supports new strategies to enhance forage quality.</title>
        <authorList>
            <person name="Carballo J."/>
            <person name="Santos B.A.C.M."/>
            <person name="Zappacosta D."/>
            <person name="Garbus I."/>
            <person name="Selva J.P."/>
            <person name="Gallo C.A."/>
            <person name="Diaz A."/>
            <person name="Albertini E."/>
            <person name="Caccamo M."/>
            <person name="Echenique V."/>
        </authorList>
    </citation>
    <scope>NUCLEOTIDE SEQUENCE [LARGE SCALE GENOMIC DNA]</scope>
    <source>
        <strain evidence="3">cv. Victoria</strain>
        <tissue evidence="2">Leaf</tissue>
    </source>
</reference>
<dbReference type="AlphaFoldDB" id="A0A5J9WRZ1"/>
<gene>
    <name evidence="2" type="ORF">EJB05_01477</name>
</gene>